<evidence type="ECO:0000313" key="2">
    <source>
        <dbReference type="EMBL" id="TGO86326.1"/>
    </source>
</evidence>
<dbReference type="EMBL" id="PQXO01000312">
    <property type="protein sequence ID" value="TGO86326.1"/>
    <property type="molecule type" value="Genomic_DNA"/>
</dbReference>
<gene>
    <name evidence="2" type="ORF">BPOR_0313g00060</name>
</gene>
<sequence>MAIYSPLNGDFQEIRLLELQAAEEPGLPLRGILRHVWLVSSPSQSPLKYETLSYVWGEPEFNKSIIVADQALPITSRLERILTMLRYKSKSRILWIDSICIDQSNMHERSQQILLMRRVYSQGQRNIAYINADYSLRAHRSPQNIQKGMEIMNKISARDNATLASFRKENEWLLERDENRDFWHNKDSDLVLDDDARNALRSFLSSWEMALSTKVTLICEDTEVDWDIISSFLRDEPYFDAFHVHQDGRFSKFIRKDLFKKIFSNVKFFQDQRNVTRQALTTQCQDEREGSDLLDVLARFRGMKSTDPRDKVFGLLGLVLMPHYVEIDYSKTVVQVYKQTTLSIIECSGHLDIICQSPFELKYPNCHGKDIDQRSSWVPDFGLPQRKSLSVLFAQRDIFNAGLKTLDTPCTVAGGQNDILVLKGVILDRVGQVLRPSPQEIQKCPWAMKSICGSAKHILALHFGTNGFEDMQNQLYLPKIATKSPRVEPAETLIRAYWRTLARDCAAPPNMRRLHKSEMETLDAVNTELLTRGYYLQTLLGDTDEYSGQSGLRFDPRNHSPNISASSKPLTNIPHSLDDYLFNVSNNGLFMMVRPHAEKGDVIVTLDGGKVPMILREQGSLLIDDDLGTHYRIVGPAYVHGFMDGEADEAVAAGLLEKRNLLIS</sequence>
<proteinExistence type="predicted"/>
<comment type="caution">
    <text evidence="2">The sequence shown here is derived from an EMBL/GenBank/DDBJ whole genome shotgun (WGS) entry which is preliminary data.</text>
</comment>
<evidence type="ECO:0000313" key="3">
    <source>
        <dbReference type="Proteomes" id="UP000297280"/>
    </source>
</evidence>
<evidence type="ECO:0000259" key="1">
    <source>
        <dbReference type="Pfam" id="PF06985"/>
    </source>
</evidence>
<dbReference type="PANTHER" id="PTHR24148">
    <property type="entry name" value="ANKYRIN REPEAT DOMAIN-CONTAINING PROTEIN 39 HOMOLOG-RELATED"/>
    <property type="match status" value="1"/>
</dbReference>
<reference evidence="2 3" key="1">
    <citation type="submission" date="2017-12" db="EMBL/GenBank/DDBJ databases">
        <title>Comparative genomics of Botrytis spp.</title>
        <authorList>
            <person name="Valero-Jimenez C.A."/>
            <person name="Tapia P."/>
            <person name="Veloso J."/>
            <person name="Silva-Moreno E."/>
            <person name="Staats M."/>
            <person name="Valdes J.H."/>
            <person name="Van Kan J.A.L."/>
        </authorList>
    </citation>
    <scope>NUCLEOTIDE SEQUENCE [LARGE SCALE GENOMIC DNA]</scope>
    <source>
        <strain evidence="2 3">MUCL3349</strain>
    </source>
</reference>
<protein>
    <recommendedName>
        <fullName evidence="1">Heterokaryon incompatibility domain-containing protein</fullName>
    </recommendedName>
</protein>
<name>A0A4Z1KLU9_9HELO</name>
<dbReference type="AlphaFoldDB" id="A0A4Z1KLU9"/>
<dbReference type="Proteomes" id="UP000297280">
    <property type="component" value="Unassembled WGS sequence"/>
</dbReference>
<organism evidence="2 3">
    <name type="scientific">Botrytis porri</name>
    <dbReference type="NCBI Taxonomy" id="87229"/>
    <lineage>
        <taxon>Eukaryota</taxon>
        <taxon>Fungi</taxon>
        <taxon>Dikarya</taxon>
        <taxon>Ascomycota</taxon>
        <taxon>Pezizomycotina</taxon>
        <taxon>Leotiomycetes</taxon>
        <taxon>Helotiales</taxon>
        <taxon>Sclerotiniaceae</taxon>
        <taxon>Botrytis</taxon>
    </lineage>
</organism>
<keyword evidence="3" id="KW-1185">Reference proteome</keyword>
<feature type="domain" description="Heterokaryon incompatibility" evidence="1">
    <location>
        <begin position="49"/>
        <end position="169"/>
    </location>
</feature>
<dbReference type="Pfam" id="PF06985">
    <property type="entry name" value="HET"/>
    <property type="match status" value="1"/>
</dbReference>
<dbReference type="InterPro" id="IPR052895">
    <property type="entry name" value="HetReg/Transcr_Mod"/>
</dbReference>
<accession>A0A4Z1KLU9</accession>
<dbReference type="InterPro" id="IPR010730">
    <property type="entry name" value="HET"/>
</dbReference>
<dbReference type="PANTHER" id="PTHR24148:SF64">
    <property type="entry name" value="HETEROKARYON INCOMPATIBILITY DOMAIN-CONTAINING PROTEIN"/>
    <property type="match status" value="1"/>
</dbReference>